<feature type="region of interest" description="Disordered" evidence="2">
    <location>
        <begin position="462"/>
        <end position="484"/>
    </location>
</feature>
<organism evidence="3 4">
    <name type="scientific">Chlamydomonas eustigma</name>
    <dbReference type="NCBI Taxonomy" id="1157962"/>
    <lineage>
        <taxon>Eukaryota</taxon>
        <taxon>Viridiplantae</taxon>
        <taxon>Chlorophyta</taxon>
        <taxon>core chlorophytes</taxon>
        <taxon>Chlorophyceae</taxon>
        <taxon>CS clade</taxon>
        <taxon>Chlamydomonadales</taxon>
        <taxon>Chlamydomonadaceae</taxon>
        <taxon>Chlamydomonas</taxon>
    </lineage>
</organism>
<accession>A0A250X9C8</accession>
<dbReference type="EMBL" id="BEGY01000045">
    <property type="protein sequence ID" value="GAX79684.1"/>
    <property type="molecule type" value="Genomic_DNA"/>
</dbReference>
<feature type="coiled-coil region" evidence="1">
    <location>
        <begin position="47"/>
        <end position="113"/>
    </location>
</feature>
<feature type="compositionally biased region" description="Basic and acidic residues" evidence="2">
    <location>
        <begin position="462"/>
        <end position="479"/>
    </location>
</feature>
<name>A0A250X9C8_9CHLO</name>
<proteinExistence type="predicted"/>
<keyword evidence="1" id="KW-0175">Coiled coil</keyword>
<gene>
    <name evidence="3" type="ORF">CEUSTIGMA_g7125.t1</name>
</gene>
<protein>
    <submittedName>
        <fullName evidence="3">Uncharacterized protein</fullName>
    </submittedName>
</protein>
<feature type="region of interest" description="Disordered" evidence="2">
    <location>
        <begin position="500"/>
        <end position="535"/>
    </location>
</feature>
<feature type="compositionally biased region" description="Low complexity" evidence="2">
    <location>
        <begin position="752"/>
        <end position="772"/>
    </location>
</feature>
<reference evidence="3 4" key="1">
    <citation type="submission" date="2017-08" db="EMBL/GenBank/DDBJ databases">
        <title>Acidophilic green algal genome provides insights into adaptation to an acidic environment.</title>
        <authorList>
            <person name="Hirooka S."/>
            <person name="Hirose Y."/>
            <person name="Kanesaki Y."/>
            <person name="Higuchi S."/>
            <person name="Fujiwara T."/>
            <person name="Onuma R."/>
            <person name="Era A."/>
            <person name="Ohbayashi R."/>
            <person name="Uzuka A."/>
            <person name="Nozaki H."/>
            <person name="Yoshikawa H."/>
            <person name="Miyagishima S.Y."/>
        </authorList>
    </citation>
    <scope>NUCLEOTIDE SEQUENCE [LARGE SCALE GENOMIC DNA]</scope>
    <source>
        <strain evidence="3 4">NIES-2499</strain>
    </source>
</reference>
<evidence type="ECO:0000313" key="3">
    <source>
        <dbReference type="EMBL" id="GAX79684.1"/>
    </source>
</evidence>
<sequence>MAQCDADHKDHLRFLQRQVQDQLFLLNKQQCELDTRFQHLCMQETQLLEKQHQLDQLQKEAQNTQQEKEADLNVQCKAQAKAEKSIAKRLKKCEVLEQKLIKREETLLALQARIVEQYHSVVEAYAELQARLIATPCLIKESQRGIDSASVPSQMLVVTDHQHNTEVPDSSQVALVQSTMNCPTIKASSSAAGPVGCTADGLKRDHYYNPVLNPSSHVELIEVPTAVPTTAFISTALLEGTVAATKSLLGATDVMCNTAAVISSVASNMDISNSAPFPVMMDRDAGAVIINPCKSAPSQLLPTAESPSFSLAPEAVQSVSANVDTSLLLDAADSLLQQSLPHNKSDPVVILQQQQTTPHQSDPVVILQQQQATHHQSDPVVILQQQLQQQTTPHQQSDLEGLKLTPLQRTLLQQHTLCALTSSLMKDHNSTADMATMLKDTSLPFSSSCPAEALACHDVSSFHHPDHHSDQRGSKHDGHSSQLVAQRPSNSGITLITQQVDQQGPGPSDLGITQKVDEQGPGPSNSGISTQQVDQQVPGVISREWLPDFAQGLASAGSLCFMSSADKDLDPPVTDDRRGPAPGGLGHVADSTCHVADDRRGPAPGGGGLAGHHVADITGPAADGLNHVDADDREPAVTHEVTIEISSQKTTGTGKIMTSWSGHNAAGRLCKATNVHKEANMMPRINSAPGSNNNNAGRRNHDATYHRAAAVKAPPKTGVIMTHHDATSGVGSRSYISSGGYVAVYSGGGTSSSGAAPSGGSWSNSRDSLSLSKGLSNSRPSSIRLVVDPCHQDDGGCSNNIGAITPEAGSHHAPSTSATIGPTSLSKSAVNTTIVSSSIITPAMTLSSAVGNYCGRTSSLGKRPGRLEMMVRMRKKQAQEEVDEEDEISAELDKAIKLLRSEVQSVQDR</sequence>
<feature type="region of interest" description="Disordered" evidence="2">
    <location>
        <begin position="750"/>
        <end position="781"/>
    </location>
</feature>
<evidence type="ECO:0000256" key="2">
    <source>
        <dbReference type="SAM" id="MobiDB-lite"/>
    </source>
</evidence>
<comment type="caution">
    <text evidence="3">The sequence shown here is derived from an EMBL/GenBank/DDBJ whole genome shotgun (WGS) entry which is preliminary data.</text>
</comment>
<evidence type="ECO:0000313" key="4">
    <source>
        <dbReference type="Proteomes" id="UP000232323"/>
    </source>
</evidence>
<evidence type="ECO:0000256" key="1">
    <source>
        <dbReference type="SAM" id="Coils"/>
    </source>
</evidence>
<keyword evidence="4" id="KW-1185">Reference proteome</keyword>
<dbReference type="AlphaFoldDB" id="A0A250X9C8"/>
<dbReference type="Proteomes" id="UP000232323">
    <property type="component" value="Unassembled WGS sequence"/>
</dbReference>
<feature type="compositionally biased region" description="Polar residues" evidence="2">
    <location>
        <begin position="522"/>
        <end position="535"/>
    </location>
</feature>
<feature type="coiled-coil region" evidence="1">
    <location>
        <begin position="875"/>
        <end position="909"/>
    </location>
</feature>